<evidence type="ECO:0000313" key="2">
    <source>
        <dbReference type="Proteomes" id="UP001558632"/>
    </source>
</evidence>
<proteinExistence type="predicted"/>
<evidence type="ECO:0000313" key="1">
    <source>
        <dbReference type="EMBL" id="KAL1234466.1"/>
    </source>
</evidence>
<sequence>MWLEKPLLERMNDRKDESALVFLQFCRQMKQLSRRPEDEGQYMIMRAQMDEFCLNLLSFFERTSGKLPNHNFCVELIAGGMSEEDFLAEIRKYDYSALCGYIWLFGHVAYRCRTCQINPSMSIYRWRL</sequence>
<protein>
    <submittedName>
        <fullName evidence="1">E3 ubiquitin-protein ligase</fullName>
    </submittedName>
</protein>
<reference evidence="1 2" key="1">
    <citation type="submission" date="2024-07" db="EMBL/GenBank/DDBJ databases">
        <title>Enhanced genomic and transcriptomic resources for Trichinella pseudospiralis and T. spiralis underpin the discovery of pronounced molecular differences between stages and species.</title>
        <authorList>
            <person name="Pasi K.K."/>
            <person name="La Rosa G."/>
            <person name="Gomez-Morales M.A."/>
            <person name="Tosini F."/>
            <person name="Sumanam S."/>
            <person name="Young N.D."/>
            <person name="Chang B.C."/>
            <person name="Robin G.B."/>
        </authorList>
    </citation>
    <scope>NUCLEOTIDE SEQUENCE [LARGE SCALE GENOMIC DNA]</scope>
    <source>
        <strain evidence="1">ISS534</strain>
    </source>
</reference>
<name>A0ABR3KBQ0_TRISP</name>
<organism evidence="1 2">
    <name type="scientific">Trichinella spiralis</name>
    <name type="common">Trichina worm</name>
    <dbReference type="NCBI Taxonomy" id="6334"/>
    <lineage>
        <taxon>Eukaryota</taxon>
        <taxon>Metazoa</taxon>
        <taxon>Ecdysozoa</taxon>
        <taxon>Nematoda</taxon>
        <taxon>Enoplea</taxon>
        <taxon>Dorylaimia</taxon>
        <taxon>Trichinellida</taxon>
        <taxon>Trichinellidae</taxon>
        <taxon>Trichinella</taxon>
    </lineage>
</organism>
<dbReference type="EMBL" id="JBEUSY010000410">
    <property type="protein sequence ID" value="KAL1234466.1"/>
    <property type="molecule type" value="Genomic_DNA"/>
</dbReference>
<comment type="caution">
    <text evidence="1">The sequence shown here is derived from an EMBL/GenBank/DDBJ whole genome shotgun (WGS) entry which is preliminary data.</text>
</comment>
<accession>A0ABR3KBQ0</accession>
<keyword evidence="2" id="KW-1185">Reference proteome</keyword>
<dbReference type="Proteomes" id="UP001558632">
    <property type="component" value="Unassembled WGS sequence"/>
</dbReference>
<gene>
    <name evidence="1" type="ORF">TSPI_04885</name>
</gene>